<feature type="compositionally biased region" description="Pro residues" evidence="1">
    <location>
        <begin position="174"/>
        <end position="185"/>
    </location>
</feature>
<evidence type="ECO:0000313" key="2">
    <source>
        <dbReference type="EMBL" id="KAK1768813.1"/>
    </source>
</evidence>
<dbReference type="EMBL" id="MU839004">
    <property type="protein sequence ID" value="KAK1768813.1"/>
    <property type="molecule type" value="Genomic_DNA"/>
</dbReference>
<organism evidence="2 3">
    <name type="scientific">Phialemonium atrogriseum</name>
    <dbReference type="NCBI Taxonomy" id="1093897"/>
    <lineage>
        <taxon>Eukaryota</taxon>
        <taxon>Fungi</taxon>
        <taxon>Dikarya</taxon>
        <taxon>Ascomycota</taxon>
        <taxon>Pezizomycotina</taxon>
        <taxon>Sordariomycetes</taxon>
        <taxon>Sordariomycetidae</taxon>
        <taxon>Cephalothecales</taxon>
        <taxon>Cephalothecaceae</taxon>
        <taxon>Phialemonium</taxon>
    </lineage>
</organism>
<evidence type="ECO:0000256" key="1">
    <source>
        <dbReference type="SAM" id="MobiDB-lite"/>
    </source>
</evidence>
<feature type="compositionally biased region" description="Basic and acidic residues" evidence="1">
    <location>
        <begin position="116"/>
        <end position="128"/>
    </location>
</feature>
<dbReference type="Proteomes" id="UP001244011">
    <property type="component" value="Unassembled WGS sequence"/>
</dbReference>
<feature type="compositionally biased region" description="Pro residues" evidence="1">
    <location>
        <begin position="131"/>
        <end position="147"/>
    </location>
</feature>
<dbReference type="AlphaFoldDB" id="A0AAJ0C482"/>
<keyword evidence="3" id="KW-1185">Reference proteome</keyword>
<dbReference type="RefSeq" id="XP_060285026.1">
    <property type="nucleotide sequence ID" value="XM_060432708.1"/>
</dbReference>
<feature type="region of interest" description="Disordered" evidence="1">
    <location>
        <begin position="49"/>
        <end position="77"/>
    </location>
</feature>
<feature type="region of interest" description="Disordered" evidence="1">
    <location>
        <begin position="82"/>
        <end position="101"/>
    </location>
</feature>
<dbReference type="GeneID" id="85315895"/>
<feature type="region of interest" description="Disordered" evidence="1">
    <location>
        <begin position="108"/>
        <end position="197"/>
    </location>
</feature>
<evidence type="ECO:0000313" key="3">
    <source>
        <dbReference type="Proteomes" id="UP001244011"/>
    </source>
</evidence>
<protein>
    <submittedName>
        <fullName evidence="2">Uncharacterized protein</fullName>
    </submittedName>
</protein>
<feature type="compositionally biased region" description="Polar residues" evidence="1">
    <location>
        <begin position="86"/>
        <end position="95"/>
    </location>
</feature>
<comment type="caution">
    <text evidence="2">The sequence shown here is derived from an EMBL/GenBank/DDBJ whole genome shotgun (WGS) entry which is preliminary data.</text>
</comment>
<gene>
    <name evidence="2" type="ORF">QBC33DRAFT_618356</name>
</gene>
<reference evidence="2" key="1">
    <citation type="submission" date="2023-06" db="EMBL/GenBank/DDBJ databases">
        <title>Genome-scale phylogeny and comparative genomics of the fungal order Sordariales.</title>
        <authorList>
            <consortium name="Lawrence Berkeley National Laboratory"/>
            <person name="Hensen N."/>
            <person name="Bonometti L."/>
            <person name="Westerberg I."/>
            <person name="Brannstrom I.O."/>
            <person name="Guillou S."/>
            <person name="Cros-Aarteil S."/>
            <person name="Calhoun S."/>
            <person name="Haridas S."/>
            <person name="Kuo A."/>
            <person name="Mondo S."/>
            <person name="Pangilinan J."/>
            <person name="Riley R."/>
            <person name="Labutti K."/>
            <person name="Andreopoulos B."/>
            <person name="Lipzen A."/>
            <person name="Chen C."/>
            <person name="Yanf M."/>
            <person name="Daum C."/>
            <person name="Ng V."/>
            <person name="Clum A."/>
            <person name="Steindorff A."/>
            <person name="Ohm R."/>
            <person name="Martin F."/>
            <person name="Silar P."/>
            <person name="Natvig D."/>
            <person name="Lalanne C."/>
            <person name="Gautier V."/>
            <person name="Ament-Velasquez S.L."/>
            <person name="Kruys A."/>
            <person name="Hutchinson M.I."/>
            <person name="Powell A.J."/>
            <person name="Barry K."/>
            <person name="Miller A.N."/>
            <person name="Grigoriev I.V."/>
            <person name="Debuchy R."/>
            <person name="Gladieux P."/>
            <person name="Thoren M.H."/>
            <person name="Johannesson H."/>
        </authorList>
    </citation>
    <scope>NUCLEOTIDE SEQUENCE</scope>
    <source>
        <strain evidence="2">8032-3</strain>
    </source>
</reference>
<name>A0AAJ0C482_9PEZI</name>
<sequence>MPCALIKVARDQLSWSLEILVQHGMMPEYEMQSIRSNIDLRLSLSPHSAARREAHAPPTDQLIDLQDGPLYPVDDEGHSLRAASETDASQPNNIPRTRPERCRLWHQVNPYTTEEEPARSRDTLDPAFREPVPPPQPQPQPAPPPPAARVLASIPQLTPAASLVQTTDPAGNPTKPPSPIGPSPHRPFSRWPRGVSS</sequence>
<proteinExistence type="predicted"/>
<accession>A0AAJ0C482</accession>